<dbReference type="PANTHER" id="PTHR46967:SF2">
    <property type="entry name" value="SUSHI, VON WILLEBRAND FACTOR TYPE A, EGF AND PENTRAXIN DOMAIN-CONTAINING PROTEIN 1-LIKE"/>
    <property type="match status" value="1"/>
</dbReference>
<comment type="caution">
    <text evidence="2">The sequence shown here is derived from an EMBL/GenBank/DDBJ whole genome shotgun (WGS) entry which is preliminary data.</text>
</comment>
<dbReference type="PANTHER" id="PTHR46967">
    <property type="entry name" value="INSULIN-LIKE GROWTH FACTOR BINDING PROTEIN,N-TERMINAL"/>
    <property type="match status" value="1"/>
</dbReference>
<dbReference type="Gene3D" id="2.10.50.10">
    <property type="entry name" value="Tumor Necrosis Factor Receptor, subunit A, domain 2"/>
    <property type="match status" value="5"/>
</dbReference>
<protein>
    <recommendedName>
        <fullName evidence="1">Tyrosine-protein kinase ephrin type A/B receptor-like domain-containing protein</fullName>
    </recommendedName>
</protein>
<proteinExistence type="predicted"/>
<dbReference type="SUPFAM" id="SSF57184">
    <property type="entry name" value="Growth factor receptor domain"/>
    <property type="match status" value="4"/>
</dbReference>
<evidence type="ECO:0000313" key="2">
    <source>
        <dbReference type="EMBL" id="GMI24552.1"/>
    </source>
</evidence>
<dbReference type="EMBL" id="BRYB01004028">
    <property type="protein sequence ID" value="GMI24552.1"/>
    <property type="molecule type" value="Genomic_DNA"/>
</dbReference>
<evidence type="ECO:0000313" key="3">
    <source>
        <dbReference type="Proteomes" id="UP001165060"/>
    </source>
</evidence>
<dbReference type="Proteomes" id="UP001165060">
    <property type="component" value="Unassembled WGS sequence"/>
</dbReference>
<accession>A0ABQ6MEE1</accession>
<dbReference type="SMART" id="SM01411">
    <property type="entry name" value="Ephrin_rec_like"/>
    <property type="match status" value="10"/>
</dbReference>
<evidence type="ECO:0000259" key="1">
    <source>
        <dbReference type="Pfam" id="PF07699"/>
    </source>
</evidence>
<organism evidence="2 3">
    <name type="scientific">Tetraparma gracilis</name>
    <dbReference type="NCBI Taxonomy" id="2962635"/>
    <lineage>
        <taxon>Eukaryota</taxon>
        <taxon>Sar</taxon>
        <taxon>Stramenopiles</taxon>
        <taxon>Ochrophyta</taxon>
        <taxon>Bolidophyceae</taxon>
        <taxon>Parmales</taxon>
        <taxon>Triparmaceae</taxon>
        <taxon>Tetraparma</taxon>
    </lineage>
</organism>
<name>A0ABQ6MEE1_9STRA</name>
<dbReference type="Pfam" id="PF07699">
    <property type="entry name" value="Ephrin_rec_like"/>
    <property type="match status" value="1"/>
</dbReference>
<dbReference type="InterPro" id="IPR011641">
    <property type="entry name" value="Tyr-kin_ephrin_A/B_rcpt-like"/>
</dbReference>
<feature type="domain" description="Tyrosine-protein kinase ephrin type A/B receptor-like" evidence="1">
    <location>
        <begin position="723"/>
        <end position="771"/>
    </location>
</feature>
<gene>
    <name evidence="2" type="ORF">TeGR_g747</name>
</gene>
<sequence>MYLHCVQDKPGACVLSGGGTRRIMSVESSRLDLRGLRFKNGTATGTDEGGGALKLDVEVTVRVRLCEFISNQAEGRGGAILMINSDQELIMLGVIFESNSEGGGDDSADLRVEAGIVTFEECSSAGPDYTTTTDGAAISASASSSVAPLPTSLNSQYTCSASCEPNKAHVSPKASTNDPTGDSKCVANPAGTYSSDDGAWYEVCPAGKSSPDPGASEDDCTVVCRPGEYSDGFVPGCRVCADNMYSDTEGAPSCTTCPAGSFLLFSGDDVSLHDSFSDCFVCPLGKHAALDSETSTWSCSDCPAGTYLPDDGALASYHASAGNCQPCGADKVSRTASSSTCYDCPAGSTSSDDGSSCVFQASGTVEAKSALADMVGGDVLLLSPATYDANSDDDELFGLVPPMTLACSVDDPDECVLDADGQDYALSYENENHDEKLVLRSLTLKRGGSSSIFVGGVVEMINCKVSDTSSMGGGIFQLPGSVLHLYGTTLSGNVYSTCHFFGDMCNIDVSMNGGELHTYSTCPQDGFASEATRGAAITIKGSGSITGEASSYTCSLCPAGSSKTSPQADCEACDQGTTNAGTSVLTQTSCSLTCEAGRYAQISGLESTCLDCNSASYAPFPKMNGCIPCWPSPAESSDDRTYCIRSTTCAAGLGVTADGNDCEPCPTGMYSALHDSSPCTSCPTGKSTPPSVTASSSSDDCTECDPGTYYAASTSQCVDCDPGTFSSFPASSSCSRCPSGKYSSSTSATTCTSCPVGYFHQTDGATSSSDCFACAKGSYSNSDNTGCDACPAGTFSESPAAPCLSCEPGRYSTVVGSYLKDDCTKCEPGSSTDGESGSTRCSSCSRGFSAPSAGYESCVACIAGTSASDPGSITCSPCDKNTFSASAESTSCASCDDGEYVQRARTWVGAVPSL</sequence>
<dbReference type="InterPro" id="IPR009030">
    <property type="entry name" value="Growth_fac_rcpt_cys_sf"/>
</dbReference>
<reference evidence="2 3" key="1">
    <citation type="journal article" date="2023" name="Commun. Biol.">
        <title>Genome analysis of Parmales, the sister group of diatoms, reveals the evolutionary specialization of diatoms from phago-mixotrophs to photoautotrophs.</title>
        <authorList>
            <person name="Ban H."/>
            <person name="Sato S."/>
            <person name="Yoshikawa S."/>
            <person name="Yamada K."/>
            <person name="Nakamura Y."/>
            <person name="Ichinomiya M."/>
            <person name="Sato N."/>
            <person name="Blanc-Mathieu R."/>
            <person name="Endo H."/>
            <person name="Kuwata A."/>
            <person name="Ogata H."/>
        </authorList>
    </citation>
    <scope>NUCLEOTIDE SEQUENCE [LARGE SCALE GENOMIC DNA]</scope>
</reference>
<keyword evidence="3" id="KW-1185">Reference proteome</keyword>